<protein>
    <submittedName>
        <fullName evidence="5">Cutinase family protein</fullName>
    </submittedName>
</protein>
<dbReference type="SMART" id="SM01110">
    <property type="entry name" value="Cutinase"/>
    <property type="match status" value="1"/>
</dbReference>
<keyword evidence="3" id="KW-0378">Hydrolase</keyword>
<dbReference type="RefSeq" id="WP_198739187.1">
    <property type="nucleotide sequence ID" value="NZ_JAEIOS010000015.1"/>
</dbReference>
<evidence type="ECO:0000256" key="2">
    <source>
        <dbReference type="ARBA" id="ARBA00022487"/>
    </source>
</evidence>
<evidence type="ECO:0000256" key="1">
    <source>
        <dbReference type="ARBA" id="ARBA00007534"/>
    </source>
</evidence>
<evidence type="ECO:0000313" key="6">
    <source>
        <dbReference type="Proteomes" id="UP000645966"/>
    </source>
</evidence>
<sequence length="326" mass="34339">MKKTLTVLAVIIVVGLIAVGTWRWVNDEGVIPGQEPGEPGGPAATGPVQPDWCPDVEVIAAPGTWESSPTDDPANPSFNPNSFLLTVTRPLQDRYPADRVKVWTLPYTAQFRNINADHEMTYDESRNEGTSTLENELRITHGDCPLTDFIMTGFSQGAVIVGDVASEIGQGYGAVPAERVRGVALIADGRREPGVGQAAGNPVSGVGAEISLELLNPAVQLVTPGATMRGPRDGGFGVLDDRTFQVCAPNDHICDAPLGVGNAVERAQGLIENNGVHAQYATNPNVFPGSTTTQWLIGWISGLVDRAPAPVQAPESGVVDSVPPVP</sequence>
<comment type="caution">
    <text evidence="5">The sequence shown here is derived from an EMBL/GenBank/DDBJ whole genome shotgun (WGS) entry which is preliminary data.</text>
</comment>
<evidence type="ECO:0000256" key="4">
    <source>
        <dbReference type="ARBA" id="ARBA00023157"/>
    </source>
</evidence>
<keyword evidence="2" id="KW-0719">Serine esterase</keyword>
<organism evidence="5 6">
    <name type="scientific">Corynebacterium meridianum</name>
    <dbReference type="NCBI Taxonomy" id="2765363"/>
    <lineage>
        <taxon>Bacteria</taxon>
        <taxon>Bacillati</taxon>
        <taxon>Actinomycetota</taxon>
        <taxon>Actinomycetes</taxon>
        <taxon>Mycobacteriales</taxon>
        <taxon>Corynebacteriaceae</taxon>
        <taxon>Corynebacterium</taxon>
    </lineage>
</organism>
<dbReference type="Gene3D" id="3.40.50.1820">
    <property type="entry name" value="alpha/beta hydrolase"/>
    <property type="match status" value="1"/>
</dbReference>
<accession>A0A934I6X7</accession>
<dbReference type="GO" id="GO:0052689">
    <property type="term" value="F:carboxylic ester hydrolase activity"/>
    <property type="evidence" value="ECO:0007669"/>
    <property type="project" value="UniProtKB-KW"/>
</dbReference>
<keyword evidence="6" id="KW-1185">Reference proteome</keyword>
<dbReference type="Proteomes" id="UP000645966">
    <property type="component" value="Unassembled WGS sequence"/>
</dbReference>
<name>A0A934I6X7_9CORY</name>
<dbReference type="SUPFAM" id="SSF53474">
    <property type="entry name" value="alpha/beta-Hydrolases"/>
    <property type="match status" value="1"/>
</dbReference>
<evidence type="ECO:0000256" key="3">
    <source>
        <dbReference type="ARBA" id="ARBA00022801"/>
    </source>
</evidence>
<dbReference type="PANTHER" id="PTHR33630:SF9">
    <property type="entry name" value="CUTINASE 4"/>
    <property type="match status" value="1"/>
</dbReference>
<proteinExistence type="inferred from homology"/>
<dbReference type="AlphaFoldDB" id="A0A934I6X7"/>
<dbReference type="PANTHER" id="PTHR33630">
    <property type="entry name" value="CUTINASE RV1984C-RELATED-RELATED"/>
    <property type="match status" value="1"/>
</dbReference>
<dbReference type="Pfam" id="PF01083">
    <property type="entry name" value="Cutinase"/>
    <property type="match status" value="1"/>
</dbReference>
<gene>
    <name evidence="5" type="ORF">JDV75_10430</name>
</gene>
<dbReference type="InterPro" id="IPR029058">
    <property type="entry name" value="AB_hydrolase_fold"/>
</dbReference>
<comment type="similarity">
    <text evidence="1">Belongs to the cutinase family.</text>
</comment>
<dbReference type="InterPro" id="IPR000675">
    <property type="entry name" value="Cutinase/axe"/>
</dbReference>
<reference evidence="5" key="1">
    <citation type="submission" date="2020-12" db="EMBL/GenBank/DDBJ databases">
        <title>Genome public.</title>
        <authorList>
            <person name="Sun Q."/>
        </authorList>
    </citation>
    <scope>NUCLEOTIDE SEQUENCE</scope>
    <source>
        <strain evidence="5">CCM 8863</strain>
    </source>
</reference>
<evidence type="ECO:0000313" key="5">
    <source>
        <dbReference type="EMBL" id="MBI8990166.1"/>
    </source>
</evidence>
<dbReference type="EMBL" id="JAEIOS010000015">
    <property type="protein sequence ID" value="MBI8990166.1"/>
    <property type="molecule type" value="Genomic_DNA"/>
</dbReference>
<keyword evidence="4" id="KW-1015">Disulfide bond</keyword>